<dbReference type="InterPro" id="IPR053063">
    <property type="entry name" value="PWWP_domain_containing_PDP"/>
</dbReference>
<dbReference type="Gene3D" id="2.30.30.140">
    <property type="match status" value="1"/>
</dbReference>
<dbReference type="Proteomes" id="UP001188597">
    <property type="component" value="Unassembled WGS sequence"/>
</dbReference>
<feature type="region of interest" description="Disordered" evidence="1">
    <location>
        <begin position="401"/>
        <end position="443"/>
    </location>
</feature>
<dbReference type="PROSITE" id="PS50812">
    <property type="entry name" value="PWWP"/>
    <property type="match status" value="1"/>
</dbReference>
<feature type="domain" description="PWWP" evidence="2">
    <location>
        <begin position="201"/>
        <end position="262"/>
    </location>
</feature>
<accession>A0AA89AYY8</accession>
<dbReference type="PANTHER" id="PTHR42851:SF19">
    <property type="entry name" value="PWWP DOMAIN-CONTAINING PROTEIN 2-RELATED"/>
    <property type="match status" value="1"/>
</dbReference>
<organism evidence="3 4">
    <name type="scientific">Escallonia herrerae</name>
    <dbReference type="NCBI Taxonomy" id="1293975"/>
    <lineage>
        <taxon>Eukaryota</taxon>
        <taxon>Viridiplantae</taxon>
        <taxon>Streptophyta</taxon>
        <taxon>Embryophyta</taxon>
        <taxon>Tracheophyta</taxon>
        <taxon>Spermatophyta</taxon>
        <taxon>Magnoliopsida</taxon>
        <taxon>eudicotyledons</taxon>
        <taxon>Gunneridae</taxon>
        <taxon>Pentapetalae</taxon>
        <taxon>asterids</taxon>
        <taxon>campanulids</taxon>
        <taxon>Escalloniales</taxon>
        <taxon>Escalloniaceae</taxon>
        <taxon>Escallonia</taxon>
    </lineage>
</organism>
<dbReference type="InterPro" id="IPR000313">
    <property type="entry name" value="PWWP_dom"/>
</dbReference>
<gene>
    <name evidence="3" type="ORF">RJ639_006746</name>
</gene>
<feature type="region of interest" description="Disordered" evidence="1">
    <location>
        <begin position="474"/>
        <end position="570"/>
    </location>
</feature>
<keyword evidence="4" id="KW-1185">Reference proteome</keyword>
<feature type="compositionally biased region" description="Polar residues" evidence="1">
    <location>
        <begin position="417"/>
        <end position="430"/>
    </location>
</feature>
<name>A0AA89AYY8_9ASTE</name>
<dbReference type="AlphaFoldDB" id="A0AA89AYY8"/>
<evidence type="ECO:0000313" key="3">
    <source>
        <dbReference type="EMBL" id="KAK3016651.1"/>
    </source>
</evidence>
<dbReference type="Pfam" id="PF00855">
    <property type="entry name" value="PWWP"/>
    <property type="match status" value="1"/>
</dbReference>
<evidence type="ECO:0000313" key="4">
    <source>
        <dbReference type="Proteomes" id="UP001188597"/>
    </source>
</evidence>
<proteinExistence type="predicted"/>
<evidence type="ECO:0000256" key="1">
    <source>
        <dbReference type="SAM" id="MobiDB-lite"/>
    </source>
</evidence>
<sequence length="826" mass="89838">MIDLNHAVVPIEENGDNLSEPIVAESTPAGTLLEPSRAQGGAVGCSIDEIMVSGGENEPVEGSIVDRGITGEVDVGGVSSLGYEAEENGRTSLFERSLGGNEEGGIIADEKRDEDGGDINIMNLVVDLNSRDNELNLVDGVKEFSDDLPGNGHDGVDGVDSNSNQDAVVKEQATEVEQPEHIEREPFGEERRDEKEGEFHVSDLVWGKVRSHPWWPGQIFDTSAASKKAMKYSKKDGFLVAYFGDQTFAWNDASRIKPFRMHFSQMGKQSNSDTFWHAVNSALDEVARRVEFGLACSCLSNEAYGKIKTQVIANAGICKESSRRDGGDSFSSAASFLPEQFIHYLKALAHAPSGGTDRLEFVIARAQLLAFNRWKGYDQLPVVRLRHGSLENAADIPALVTEKNSDTVPASKDEEQASSGKGKSHVQNSSSRKRKQVSSYSGCPNKKERCLLDLMSNSSSSLAVKAEENASGKIFPLSSGKKRKAGEFKSNDSKVSSRKTGLSPGTVDASSPRKLLKIGERMRRISSQFSGSSPAPKFNGKKSQKSIGDNSRNPARAPPQVSAPNTKKSGRVMIVPEKYPPVREMLSQLCLAATDPLSGYGVLISIARFFSDFRNSICLENSCLQNDKGSNGKVSTNQRVKNLSKSEHTKTFGFEGMEDSYWTDRIIQSNPEEQLLFEPEAAAVEGMLTAEQEAGLDSSPKSEFKQEAAVPNLGQEAEKQGDHLDKKSIEYSPTVLILNFKDLDSLPSKASLNQIFSRFGPLIESETEVLKKRKRAKVVFKRSCDADTAFSSAGKFETFGPSLVTYTLTPHKGSTGATNREAGNAV</sequence>
<dbReference type="SUPFAM" id="SSF63748">
    <property type="entry name" value="Tudor/PWWP/MBT"/>
    <property type="match status" value="1"/>
</dbReference>
<comment type="caution">
    <text evidence="3">The sequence shown here is derived from an EMBL/GenBank/DDBJ whole genome shotgun (WGS) entry which is preliminary data.</text>
</comment>
<dbReference type="CDD" id="cd05162">
    <property type="entry name" value="PWWP"/>
    <property type="match status" value="1"/>
</dbReference>
<dbReference type="PANTHER" id="PTHR42851">
    <property type="entry name" value="ALDOLASE-RELATED"/>
    <property type="match status" value="1"/>
</dbReference>
<dbReference type="EMBL" id="JAVXUP010001053">
    <property type="protein sequence ID" value="KAK3016651.1"/>
    <property type="molecule type" value="Genomic_DNA"/>
</dbReference>
<dbReference type="SMART" id="SM00293">
    <property type="entry name" value="PWWP"/>
    <property type="match status" value="1"/>
</dbReference>
<reference evidence="3" key="1">
    <citation type="submission" date="2022-12" db="EMBL/GenBank/DDBJ databases">
        <title>Draft genome assemblies for two species of Escallonia (Escalloniales).</title>
        <authorList>
            <person name="Chanderbali A."/>
            <person name="Dervinis C."/>
            <person name="Anghel I."/>
            <person name="Soltis D."/>
            <person name="Soltis P."/>
            <person name="Zapata F."/>
        </authorList>
    </citation>
    <scope>NUCLEOTIDE SEQUENCE</scope>
    <source>
        <strain evidence="3">UCBG64.0493</strain>
        <tissue evidence="3">Leaf</tissue>
    </source>
</reference>
<evidence type="ECO:0000259" key="2">
    <source>
        <dbReference type="PROSITE" id="PS50812"/>
    </source>
</evidence>
<protein>
    <recommendedName>
        <fullName evidence="2">PWWP domain-containing protein</fullName>
    </recommendedName>
</protein>